<keyword evidence="11" id="KW-0479">Metal-binding</keyword>
<organism evidence="23 24">
    <name type="scientific">Balaenoptera musculus</name>
    <name type="common">Blue whale</name>
    <dbReference type="NCBI Taxonomy" id="9771"/>
    <lineage>
        <taxon>Eukaryota</taxon>
        <taxon>Metazoa</taxon>
        <taxon>Chordata</taxon>
        <taxon>Craniata</taxon>
        <taxon>Vertebrata</taxon>
        <taxon>Euteleostomi</taxon>
        <taxon>Mammalia</taxon>
        <taxon>Eutheria</taxon>
        <taxon>Laurasiatheria</taxon>
        <taxon>Artiodactyla</taxon>
        <taxon>Whippomorpha</taxon>
        <taxon>Cetacea</taxon>
        <taxon>Mysticeti</taxon>
        <taxon>Balaenopteridae</taxon>
        <taxon>Balaenoptera</taxon>
    </lineage>
</organism>
<evidence type="ECO:0000256" key="3">
    <source>
        <dbReference type="ARBA" id="ARBA00005863"/>
    </source>
</evidence>
<evidence type="ECO:0000256" key="1">
    <source>
        <dbReference type="ARBA" id="ARBA00001966"/>
    </source>
</evidence>
<evidence type="ECO:0000256" key="13">
    <source>
        <dbReference type="ARBA" id="ARBA00023014"/>
    </source>
</evidence>
<dbReference type="GO" id="GO:0051536">
    <property type="term" value="F:iron-sulfur cluster binding"/>
    <property type="evidence" value="ECO:0007669"/>
    <property type="project" value="UniProtKB-KW"/>
</dbReference>
<comment type="cofactor">
    <cofactor evidence="1">
        <name>[4Fe-4S] cluster</name>
        <dbReference type="ChEBI" id="CHEBI:49883"/>
    </cofactor>
</comment>
<dbReference type="EC" id="3.1.1.1" evidence="17"/>
<name>A0A8B8W7Z9_BALMU</name>
<evidence type="ECO:0000259" key="22">
    <source>
        <dbReference type="Pfam" id="PF03959"/>
    </source>
</evidence>
<dbReference type="UniPathway" id="UPA00559"/>
<dbReference type="AlphaFoldDB" id="A0A8B8W7Z9"/>
<dbReference type="EC" id="2.5.1.108" evidence="5"/>
<evidence type="ECO:0000256" key="19">
    <source>
        <dbReference type="ARBA" id="ARBA00051142"/>
    </source>
</evidence>
<evidence type="ECO:0000256" key="15">
    <source>
        <dbReference type="ARBA" id="ARBA00032574"/>
    </source>
</evidence>
<dbReference type="Gene3D" id="3.40.50.11860">
    <property type="entry name" value="Diphthamide synthesis DPH1/DPH2 domain 3"/>
    <property type="match status" value="1"/>
</dbReference>
<protein>
    <recommendedName>
        <fullName evidence="6">2-(3-amino-3-carboxypropyl)histidine synthase subunit 1</fullName>
        <ecNumber evidence="5">2.5.1.108</ecNumber>
        <ecNumber evidence="17">3.1.1.1</ecNumber>
    </recommendedName>
    <alternativeName>
        <fullName evidence="15">Diphthamide biosynthesis protein 1</fullName>
    </alternativeName>
    <alternativeName>
        <fullName evidence="16">Diphtheria toxin resistance protein 1</fullName>
    </alternativeName>
    <alternativeName>
        <fullName evidence="7">Esterase OVCA2</fullName>
    </alternativeName>
    <alternativeName>
        <fullName evidence="21">OVCA2 serine hydrolase domain-containing protein</fullName>
    </alternativeName>
    <alternativeName>
        <fullName evidence="14">S-adenosyl-L-methionine:L-histidine 3-amino-3-carboxypropyltransferase 1</fullName>
    </alternativeName>
</protein>
<dbReference type="SFLD" id="SFLDS00032">
    <property type="entry name" value="Radical_SAM_3-amino-3-carboxyp"/>
    <property type="match status" value="1"/>
</dbReference>
<dbReference type="InterPro" id="IPR029058">
    <property type="entry name" value="AB_hydrolase_fold"/>
</dbReference>
<dbReference type="GeneID" id="118886749"/>
<dbReference type="RefSeq" id="XP_036692805.1">
    <property type="nucleotide sequence ID" value="XM_036836910.1"/>
</dbReference>
<dbReference type="Gene3D" id="3.40.50.11840">
    <property type="entry name" value="Diphthamide synthesis DPH1/DPH2 domain 1"/>
    <property type="match status" value="1"/>
</dbReference>
<evidence type="ECO:0000256" key="12">
    <source>
        <dbReference type="ARBA" id="ARBA00023004"/>
    </source>
</evidence>
<dbReference type="FunFam" id="3.40.50.11850:FF:000001">
    <property type="entry name" value="2-(3-amino-3-carboxypropyl)histidine synthase subunit 1"/>
    <property type="match status" value="1"/>
</dbReference>
<comment type="similarity">
    <text evidence="3">Belongs to the LovG family.</text>
</comment>
<dbReference type="Gene3D" id="3.40.50.11850">
    <property type="entry name" value="Diphthamide synthesis DPH1/DPH2 domain 2"/>
    <property type="match status" value="1"/>
</dbReference>
<dbReference type="InterPro" id="IPR005645">
    <property type="entry name" value="FSH-like_dom"/>
</dbReference>
<reference evidence="24" key="1">
    <citation type="submission" date="2025-08" db="UniProtKB">
        <authorList>
            <consortium name="RefSeq"/>
        </authorList>
    </citation>
    <scope>IDENTIFICATION</scope>
    <source>
        <tissue evidence="24">Epidermis and Blubber</tissue>
    </source>
</reference>
<dbReference type="InterPro" id="IPR042264">
    <property type="entry name" value="DPH1/DPH2_2"/>
</dbReference>
<keyword evidence="8" id="KW-0719">Serine esterase</keyword>
<dbReference type="Gene3D" id="3.40.50.1820">
    <property type="entry name" value="alpha/beta hydrolase"/>
    <property type="match status" value="1"/>
</dbReference>
<dbReference type="KEGG" id="bmus:118886749"/>
<keyword evidence="13" id="KW-0411">Iron-sulfur</keyword>
<comment type="similarity">
    <text evidence="4">Belongs to the DPH1/DPH2 family. DPH1 subfamily.</text>
</comment>
<keyword evidence="12" id="KW-0408">Iron</keyword>
<evidence type="ECO:0000256" key="4">
    <source>
        <dbReference type="ARBA" id="ARBA00010173"/>
    </source>
</evidence>
<dbReference type="PANTHER" id="PTHR10762:SF1">
    <property type="entry name" value="2-(3-AMINO-3-CARBOXYPROPYL)HISTIDINE SYNTHASE SUBUNIT 1"/>
    <property type="match status" value="1"/>
</dbReference>
<comment type="function">
    <text evidence="20">Exhibits ester hydrolase activity with a strong preference for long-chain alkyl ester substrates and high selectivity against a variety of short, branched, and substituted esters. Is able to hydrolyze ester bonds within a wide range of p-nitrophenyl derivatives (C2-C14) in vitro, with a strong preference toward substrates of &gt;8 carbons.</text>
</comment>
<evidence type="ECO:0000256" key="17">
    <source>
        <dbReference type="ARBA" id="ARBA00039155"/>
    </source>
</evidence>
<dbReference type="InterPro" id="IPR042263">
    <property type="entry name" value="DPH1/DPH2_1"/>
</dbReference>
<evidence type="ECO:0000256" key="5">
    <source>
        <dbReference type="ARBA" id="ARBA00012221"/>
    </source>
</evidence>
<proteinExistence type="inferred from homology"/>
<dbReference type="GO" id="GO:0017183">
    <property type="term" value="P:protein histidyl modification to diphthamide"/>
    <property type="evidence" value="ECO:0007669"/>
    <property type="project" value="UniProtKB-UniPathway"/>
</dbReference>
<dbReference type="Pfam" id="PF03959">
    <property type="entry name" value="FSH1"/>
    <property type="match status" value="1"/>
</dbReference>
<dbReference type="GO" id="GO:0106435">
    <property type="term" value="F:carboxylesterase activity"/>
    <property type="evidence" value="ECO:0007669"/>
    <property type="project" value="UniProtKB-EC"/>
</dbReference>
<gene>
    <name evidence="24" type="primary">LOC118886749</name>
</gene>
<evidence type="ECO:0000256" key="11">
    <source>
        <dbReference type="ARBA" id="ARBA00022723"/>
    </source>
</evidence>
<feature type="domain" description="Serine hydrolase" evidence="22">
    <location>
        <begin position="476"/>
        <end position="689"/>
    </location>
</feature>
<dbReference type="PANTHER" id="PTHR10762">
    <property type="entry name" value="DIPHTHAMIDE BIOSYNTHESIS PROTEIN"/>
    <property type="match status" value="1"/>
</dbReference>
<comment type="pathway">
    <text evidence="2">Protein modification; peptidyl-diphthamide biosynthesis.</text>
</comment>
<comment type="catalytic activity">
    <reaction evidence="18">
        <text>L-histidyl-[translation elongation factor 2] + S-adenosyl-L-methionine = 2-[(3S)-amino-3-carboxypropyl]-L-histidyl-[translation elongation factor 2] + S-methyl-5'-thioadenosine + H(+)</text>
        <dbReference type="Rhea" id="RHEA:36783"/>
        <dbReference type="Rhea" id="RHEA-COMP:9748"/>
        <dbReference type="Rhea" id="RHEA-COMP:9749"/>
        <dbReference type="ChEBI" id="CHEBI:15378"/>
        <dbReference type="ChEBI" id="CHEBI:17509"/>
        <dbReference type="ChEBI" id="CHEBI:29979"/>
        <dbReference type="ChEBI" id="CHEBI:59789"/>
        <dbReference type="ChEBI" id="CHEBI:73995"/>
        <dbReference type="EC" id="2.5.1.108"/>
    </reaction>
</comment>
<dbReference type="FunFam" id="3.40.50.11840:FF:000001">
    <property type="entry name" value="2-(3-amino-3-carboxypropyl)histidine synthase subunit 1"/>
    <property type="match status" value="1"/>
</dbReference>
<evidence type="ECO:0000256" key="16">
    <source>
        <dbReference type="ARBA" id="ARBA00032789"/>
    </source>
</evidence>
<evidence type="ECO:0000256" key="14">
    <source>
        <dbReference type="ARBA" id="ARBA00031690"/>
    </source>
</evidence>
<dbReference type="InterPro" id="IPR016435">
    <property type="entry name" value="DPH1/DPH2"/>
</dbReference>
<keyword evidence="23" id="KW-1185">Reference proteome</keyword>
<evidence type="ECO:0000256" key="8">
    <source>
        <dbReference type="ARBA" id="ARBA00022487"/>
    </source>
</evidence>
<dbReference type="FunFam" id="3.40.50.11860:FF:000002">
    <property type="entry name" value="2-(3-amino-3-carboxypropyl)histidine synthase subunit 1"/>
    <property type="match status" value="1"/>
</dbReference>
<dbReference type="Proteomes" id="UP000694857">
    <property type="component" value="Chromosome 20"/>
</dbReference>
<dbReference type="GO" id="GO:0090560">
    <property type="term" value="F:2-(3-amino-3-carboxypropyl)histidine synthase activity"/>
    <property type="evidence" value="ECO:0007669"/>
    <property type="project" value="UniProtKB-EC"/>
</dbReference>
<dbReference type="Pfam" id="PF01866">
    <property type="entry name" value="Diphthamide_syn"/>
    <property type="match status" value="1"/>
</dbReference>
<comment type="catalytic activity">
    <reaction evidence="19">
        <text>a carboxylic ester + H2O = an alcohol + a carboxylate + H(+)</text>
        <dbReference type="Rhea" id="RHEA:21164"/>
        <dbReference type="ChEBI" id="CHEBI:15377"/>
        <dbReference type="ChEBI" id="CHEBI:15378"/>
        <dbReference type="ChEBI" id="CHEBI:29067"/>
        <dbReference type="ChEBI" id="CHEBI:30879"/>
        <dbReference type="ChEBI" id="CHEBI:33308"/>
        <dbReference type="EC" id="3.1.1.1"/>
    </reaction>
</comment>
<accession>A0A8B8W7Z9</accession>
<dbReference type="NCBIfam" id="TIGR00322">
    <property type="entry name" value="diphth2_R"/>
    <property type="match status" value="1"/>
</dbReference>
<dbReference type="GO" id="GO:0046872">
    <property type="term" value="F:metal ion binding"/>
    <property type="evidence" value="ECO:0007669"/>
    <property type="project" value="UniProtKB-KW"/>
</dbReference>
<sequence length="699" mass="75979">MAALVAAEATESGSRNGPGRGLALILGRAPRGRLANQIPPEILNNPQLQAAIQVLPSNYNFEIPKTIWRIQQAQAKKVALQTPEGLLLFACTIVDILERFTEAEVMVMGDVTYGACCVDDFTARALGADFLVHYGHSCLVPMDTSAQDFRVLYVFVDIRIDTAHLLDSIRLTFPPASALALVSTIQFVSTLQAAAQELKAEYRVSVPQCKPLSPGEILGCTSPRLPKEVEAIVYLGDGRFHLESVMIANPNVPAYRYDPYSKVLSREHYDYQRMQANRQEAIATARSAKSWGLILGTLGRQGSPKILEHLESRLRALGLPFVRLLLSEIFPSKLSLLPEVDVWVQVACPRLSIDWGTAFPKPLLTPYEAAVALRDISWQQPYPMDFYAGSSLGPWTVNHGRDRLLQHPGRPALGKVSAPALAGPHPLSVVMATPTLSEARLQGGAGIGFRPLMFNFRSGKDRFRSLWRLPRIMATSQPLRVLCLAGFRQSERGFREKTGALRKALRGRAELVCLSGPHPVADAAGPEGAGPDPGPCPPEEQPRGWWFSKQEADVFSALEEPTVCRGLEEALGTVAQALSKLGPFDGILGFSQGAALAALVCALGQAGDPRFPLPRFIILVSGFCPRGLGLKEAILQGPLSLPSLHVFGDTDRVIPSQESMQLCSRFAGAIALTHSGGHFIPAAAPQRQAYLQFLDQFAE</sequence>
<dbReference type="InterPro" id="IPR042265">
    <property type="entry name" value="DPH1/DPH2_3"/>
</dbReference>
<dbReference type="OrthoDB" id="1649088at2759"/>
<keyword evidence="10" id="KW-0949">S-adenosyl-L-methionine</keyword>
<evidence type="ECO:0000256" key="7">
    <source>
        <dbReference type="ARBA" id="ARBA00021974"/>
    </source>
</evidence>
<evidence type="ECO:0000256" key="20">
    <source>
        <dbReference type="ARBA" id="ARBA00093420"/>
    </source>
</evidence>
<evidence type="ECO:0000256" key="9">
    <source>
        <dbReference type="ARBA" id="ARBA00022679"/>
    </source>
</evidence>
<evidence type="ECO:0000256" key="2">
    <source>
        <dbReference type="ARBA" id="ARBA00005156"/>
    </source>
</evidence>
<evidence type="ECO:0000313" key="23">
    <source>
        <dbReference type="Proteomes" id="UP000694857"/>
    </source>
</evidence>
<keyword evidence="8" id="KW-0378">Hydrolase</keyword>
<evidence type="ECO:0000256" key="18">
    <source>
        <dbReference type="ARBA" id="ARBA00048403"/>
    </source>
</evidence>
<evidence type="ECO:0000256" key="21">
    <source>
        <dbReference type="ARBA" id="ARBA00093679"/>
    </source>
</evidence>
<dbReference type="SUPFAM" id="SSF53474">
    <property type="entry name" value="alpha/beta-Hydrolases"/>
    <property type="match status" value="1"/>
</dbReference>
<evidence type="ECO:0000313" key="24">
    <source>
        <dbReference type="RefSeq" id="XP_036692805.1"/>
    </source>
</evidence>
<dbReference type="FunFam" id="3.40.50.1820:FF:000073">
    <property type="entry name" value="esterase OVCA2 isoform X6"/>
    <property type="match status" value="1"/>
</dbReference>
<evidence type="ECO:0000256" key="10">
    <source>
        <dbReference type="ARBA" id="ARBA00022691"/>
    </source>
</evidence>
<evidence type="ECO:0000256" key="6">
    <source>
        <dbReference type="ARBA" id="ARBA00021915"/>
    </source>
</evidence>
<keyword evidence="9" id="KW-0808">Transferase</keyword>